<name>A0A2Z4G8B9_9BACT</name>
<feature type="domain" description="DinB-like" evidence="1">
    <location>
        <begin position="72"/>
        <end position="203"/>
    </location>
</feature>
<organism evidence="2 3">
    <name type="scientific">Arcticibacterium luteifluviistationis</name>
    <dbReference type="NCBI Taxonomy" id="1784714"/>
    <lineage>
        <taxon>Bacteria</taxon>
        <taxon>Pseudomonadati</taxon>
        <taxon>Bacteroidota</taxon>
        <taxon>Cytophagia</taxon>
        <taxon>Cytophagales</taxon>
        <taxon>Leadbetterellaceae</taxon>
        <taxon>Arcticibacterium</taxon>
    </lineage>
</organism>
<dbReference type="InterPro" id="IPR034660">
    <property type="entry name" value="DinB/YfiT-like"/>
</dbReference>
<proteinExistence type="predicted"/>
<dbReference type="EMBL" id="CP029480">
    <property type="protein sequence ID" value="AWV97350.1"/>
    <property type="molecule type" value="Genomic_DNA"/>
</dbReference>
<evidence type="ECO:0000313" key="2">
    <source>
        <dbReference type="EMBL" id="AWV97350.1"/>
    </source>
</evidence>
<dbReference type="AlphaFoldDB" id="A0A2Z4G8B9"/>
<dbReference type="OrthoDB" id="1439983at2"/>
<dbReference type="Pfam" id="PF12867">
    <property type="entry name" value="DinB_2"/>
    <property type="match status" value="1"/>
</dbReference>
<dbReference type="Gene3D" id="1.20.120.450">
    <property type="entry name" value="dinb family like domain"/>
    <property type="match status" value="1"/>
</dbReference>
<evidence type="ECO:0000313" key="3">
    <source>
        <dbReference type="Proteomes" id="UP000249873"/>
    </source>
</evidence>
<gene>
    <name evidence="2" type="ORF">DJ013_03855</name>
</gene>
<reference evidence="2 3" key="1">
    <citation type="submission" date="2018-05" db="EMBL/GenBank/DDBJ databases">
        <title>Complete genome sequence of Arcticibacterium luteifluviistationis SM1504T, a cytophagaceae bacterium isolated from Arctic surface seawater.</title>
        <authorList>
            <person name="Li Y."/>
            <person name="Qin Q.-L."/>
        </authorList>
    </citation>
    <scope>NUCLEOTIDE SEQUENCE [LARGE SCALE GENOMIC DNA]</scope>
    <source>
        <strain evidence="2 3">SM1504</strain>
    </source>
</reference>
<dbReference type="Proteomes" id="UP000249873">
    <property type="component" value="Chromosome"/>
</dbReference>
<protein>
    <submittedName>
        <fullName evidence="2">DinB family protein</fullName>
    </submittedName>
</protein>
<keyword evidence="3" id="KW-1185">Reference proteome</keyword>
<sequence length="215" mass="24121">MLLTETLYVQILVSGKLKVQKCNVIVPKNRFGFINLVKSKPRTLSKEKLPEVWLRGPIPEIPALLQPAAHALLQTAEELHLILKDVPNELLTREVAGRATPSFHLKHLTGVLDRMLTYAHGDSLSKEQFDYLRSEKATEPTPKKEELINAFEAKVNEGLTYFKSLDEPKLIEVRGVGRKQLPSTVIGLLFHAAEHAQRHLGQLLVTVSVLKTKSN</sequence>
<dbReference type="SUPFAM" id="SSF109854">
    <property type="entry name" value="DinB/YfiT-like putative metalloenzymes"/>
    <property type="match status" value="1"/>
</dbReference>
<dbReference type="KEGG" id="als:DJ013_03855"/>
<accession>A0A2Z4G8B9</accession>
<evidence type="ECO:0000259" key="1">
    <source>
        <dbReference type="Pfam" id="PF12867"/>
    </source>
</evidence>
<dbReference type="InterPro" id="IPR024775">
    <property type="entry name" value="DinB-like"/>
</dbReference>